<dbReference type="Pfam" id="PF01359">
    <property type="entry name" value="Transposase_1"/>
    <property type="match status" value="1"/>
</dbReference>
<dbReference type="Gene3D" id="3.30.420.10">
    <property type="entry name" value="Ribonuclease H-like superfamily/Ribonuclease H"/>
    <property type="match status" value="1"/>
</dbReference>
<reference evidence="1 2" key="1">
    <citation type="submission" date="2023-02" db="EMBL/GenBank/DDBJ databases">
        <title>LHISI_Scaffold_Assembly.</title>
        <authorList>
            <person name="Stuart O.P."/>
            <person name="Cleave R."/>
            <person name="Magrath M.J.L."/>
            <person name="Mikheyev A.S."/>
        </authorList>
    </citation>
    <scope>NUCLEOTIDE SEQUENCE [LARGE SCALE GENOMIC DNA]</scope>
    <source>
        <strain evidence="1">Daus_M_001</strain>
        <tissue evidence="1">Leg muscle</tissue>
    </source>
</reference>
<dbReference type="InterPro" id="IPR036397">
    <property type="entry name" value="RNaseH_sf"/>
</dbReference>
<comment type="caution">
    <text evidence="1">The sequence shown here is derived from an EMBL/GenBank/DDBJ whole genome shotgun (WGS) entry which is preliminary data.</text>
</comment>
<dbReference type="PANTHER" id="PTHR46060:SF1">
    <property type="entry name" value="MARINER MOS1 TRANSPOSASE-LIKE PROTEIN"/>
    <property type="match status" value="1"/>
</dbReference>
<protein>
    <submittedName>
        <fullName evidence="1">Uncharacterized protein</fullName>
    </submittedName>
</protein>
<evidence type="ECO:0000313" key="2">
    <source>
        <dbReference type="Proteomes" id="UP001159363"/>
    </source>
</evidence>
<name>A0ABQ9GX58_9NEOP</name>
<evidence type="ECO:0000313" key="1">
    <source>
        <dbReference type="EMBL" id="KAJ8876576.1"/>
    </source>
</evidence>
<proteinExistence type="predicted"/>
<dbReference type="InterPro" id="IPR001888">
    <property type="entry name" value="Transposase_1"/>
</dbReference>
<sequence>MTKVVRDGSQWRLMNSCSKWIWLFMRDVVSRFRNCLKDFQTFQGQPSTQLLQTSSDTTNFVHGTKMLRDINKERRMAYALTFLLRYADTGEQFVNQIATGDETWSHSDNEETKLQVQQWIHAHSPNKPKKFKQTFSNKKRVATVFWDHQGVLLIDFMEPGITINAAAYCVTTTINSQQTERNTDLRCCLAS</sequence>
<accession>A0ABQ9GX58</accession>
<keyword evidence="2" id="KW-1185">Reference proteome</keyword>
<gene>
    <name evidence="1" type="ORF">PR048_021021</name>
</gene>
<organism evidence="1 2">
    <name type="scientific">Dryococelus australis</name>
    <dbReference type="NCBI Taxonomy" id="614101"/>
    <lineage>
        <taxon>Eukaryota</taxon>
        <taxon>Metazoa</taxon>
        <taxon>Ecdysozoa</taxon>
        <taxon>Arthropoda</taxon>
        <taxon>Hexapoda</taxon>
        <taxon>Insecta</taxon>
        <taxon>Pterygota</taxon>
        <taxon>Neoptera</taxon>
        <taxon>Polyneoptera</taxon>
        <taxon>Phasmatodea</taxon>
        <taxon>Verophasmatodea</taxon>
        <taxon>Anareolatae</taxon>
        <taxon>Phasmatidae</taxon>
        <taxon>Eurycanthinae</taxon>
        <taxon>Dryococelus</taxon>
    </lineage>
</organism>
<dbReference type="Proteomes" id="UP001159363">
    <property type="component" value="Chromosome 7"/>
</dbReference>
<dbReference type="PANTHER" id="PTHR46060">
    <property type="entry name" value="MARINER MOS1 TRANSPOSASE-LIKE PROTEIN"/>
    <property type="match status" value="1"/>
</dbReference>
<dbReference type="EMBL" id="JARBHB010000008">
    <property type="protein sequence ID" value="KAJ8876576.1"/>
    <property type="molecule type" value="Genomic_DNA"/>
</dbReference>
<dbReference type="InterPro" id="IPR052709">
    <property type="entry name" value="Transposase-MT_Hybrid"/>
</dbReference>